<dbReference type="EMBL" id="BAOS01000001">
    <property type="protein sequence ID" value="GAX59222.1"/>
    <property type="molecule type" value="Genomic_DNA"/>
</dbReference>
<accession>A0A286TTK6</accession>
<dbReference type="RefSeq" id="WP_096892359.1">
    <property type="nucleotide sequence ID" value="NZ_BAOS01000001.1"/>
</dbReference>
<dbReference type="Pfam" id="PF04365">
    <property type="entry name" value="BrnT_toxin"/>
    <property type="match status" value="1"/>
</dbReference>
<organism evidence="1 2">
    <name type="scientific">Candidatus Scalindua japonica</name>
    <dbReference type="NCBI Taxonomy" id="1284222"/>
    <lineage>
        <taxon>Bacteria</taxon>
        <taxon>Pseudomonadati</taxon>
        <taxon>Planctomycetota</taxon>
        <taxon>Candidatus Brocadiia</taxon>
        <taxon>Candidatus Brocadiales</taxon>
        <taxon>Candidatus Scalinduaceae</taxon>
        <taxon>Candidatus Scalindua</taxon>
    </lineage>
</organism>
<protein>
    <recommendedName>
        <fullName evidence="3">BrnT family toxin</fullName>
    </recommendedName>
</protein>
<dbReference type="InterPro" id="IPR007460">
    <property type="entry name" value="BrnT_toxin"/>
</dbReference>
<evidence type="ECO:0000313" key="2">
    <source>
        <dbReference type="Proteomes" id="UP000218542"/>
    </source>
</evidence>
<dbReference type="InterPro" id="IPR038573">
    <property type="entry name" value="BrnT_sf"/>
</dbReference>
<keyword evidence="2" id="KW-1185">Reference proteome</keyword>
<dbReference type="Gene3D" id="3.10.450.530">
    <property type="entry name" value="Ribonuclease toxin, BrnT, of type II toxin-antitoxin system"/>
    <property type="match status" value="1"/>
</dbReference>
<dbReference type="AlphaFoldDB" id="A0A286TTK6"/>
<dbReference type="Proteomes" id="UP000218542">
    <property type="component" value="Unassembled WGS sequence"/>
</dbReference>
<sequence>MEFEYDSNKSVINKQKHGVDFEEAKTIWSNTHVKLPAITEGEQRYMIIGKIKTRLFSCIFTTRDKKIRIISCRRSRTKERNIYHEKIKE</sequence>
<comment type="caution">
    <text evidence="1">The sequence shown here is derived from an EMBL/GenBank/DDBJ whole genome shotgun (WGS) entry which is preliminary data.</text>
</comment>
<dbReference type="OrthoDB" id="428036at2"/>
<gene>
    <name evidence="1" type="ORF">SCALIN_C01_0153</name>
</gene>
<proteinExistence type="predicted"/>
<evidence type="ECO:0008006" key="3">
    <source>
        <dbReference type="Google" id="ProtNLM"/>
    </source>
</evidence>
<reference evidence="2" key="1">
    <citation type="journal article" date="2017" name="Environ. Microbiol. Rep.">
        <title>Genetic Diversity of Marine Anaerobic Ammonium-Oxidizing Bacteria as Revealed by Genomic and Proteomic Analyses of 'Candidatus Scalindua japonica'.</title>
        <authorList>
            <person name="Oshiki M."/>
            <person name="Mizuto K."/>
            <person name="Kimura Z."/>
            <person name="Kindaichi T."/>
            <person name="Satoh H."/>
            <person name="Okabe S."/>
        </authorList>
    </citation>
    <scope>NUCLEOTIDE SEQUENCE [LARGE SCALE GENOMIC DNA]</scope>
    <source>
        <strain evidence="2">husup-a2</strain>
    </source>
</reference>
<name>A0A286TTK6_9BACT</name>
<evidence type="ECO:0000313" key="1">
    <source>
        <dbReference type="EMBL" id="GAX59222.1"/>
    </source>
</evidence>